<dbReference type="EMBL" id="LPBJ01000074">
    <property type="protein sequence ID" value="KVP94083.1"/>
    <property type="molecule type" value="Genomic_DNA"/>
</dbReference>
<proteinExistence type="inferred from homology"/>
<dbReference type="Gene3D" id="2.60.120.330">
    <property type="entry name" value="B-lactam Antibiotic, Isopenicillin N Synthase, Chain"/>
    <property type="match status" value="1"/>
</dbReference>
<dbReference type="InterPro" id="IPR027443">
    <property type="entry name" value="IPNS-like_sf"/>
</dbReference>
<dbReference type="GO" id="GO:0051213">
    <property type="term" value="F:dioxygenase activity"/>
    <property type="evidence" value="ECO:0007669"/>
    <property type="project" value="UniProtKB-KW"/>
</dbReference>
<dbReference type="InterPro" id="IPR007803">
    <property type="entry name" value="Asp/Arg/Pro-Hydrxlase"/>
</dbReference>
<dbReference type="PANTHER" id="PTHR46332:SF5">
    <property type="entry name" value="ASPARTATE BETA-HYDROXYLASE DOMAIN CONTAINING 2"/>
    <property type="match status" value="1"/>
</dbReference>
<comment type="similarity">
    <text evidence="1">Belongs to the aspartyl/asparaginyl beta-hydroxylase family.</text>
</comment>
<gene>
    <name evidence="5" type="ORF">WJ96_13075</name>
</gene>
<reference evidence="5 6" key="1">
    <citation type="submission" date="2015-11" db="EMBL/GenBank/DDBJ databases">
        <title>Expanding the genomic diversity of Burkholderia species for the development of highly accurate diagnostics.</title>
        <authorList>
            <person name="Sahl J."/>
            <person name="Keim P."/>
            <person name="Wagner D."/>
        </authorList>
    </citation>
    <scope>NUCLEOTIDE SEQUENCE [LARGE SCALE GENOMIC DNA]</scope>
    <source>
        <strain evidence="5 6">MSMB1808WGS</strain>
    </source>
</reference>
<dbReference type="PANTHER" id="PTHR46332">
    <property type="entry name" value="ASPARTATE BETA-HYDROXYLASE DOMAIN-CONTAINING PROTEIN 2"/>
    <property type="match status" value="1"/>
</dbReference>
<protein>
    <recommendedName>
        <fullName evidence="4">Aspartyl/asparaginy/proline hydroxylase domain-containing protein</fullName>
    </recommendedName>
</protein>
<organism evidence="5 6">
    <name type="scientific">Burkholderia ubonensis</name>
    <dbReference type="NCBI Taxonomy" id="101571"/>
    <lineage>
        <taxon>Bacteria</taxon>
        <taxon>Pseudomonadati</taxon>
        <taxon>Pseudomonadota</taxon>
        <taxon>Betaproteobacteria</taxon>
        <taxon>Burkholderiales</taxon>
        <taxon>Burkholderiaceae</taxon>
        <taxon>Burkholderia</taxon>
        <taxon>Burkholderia cepacia complex</taxon>
    </lineage>
</organism>
<name>A0AAW3MVB4_9BURK</name>
<evidence type="ECO:0000259" key="4">
    <source>
        <dbReference type="Pfam" id="PF05118"/>
    </source>
</evidence>
<evidence type="ECO:0000256" key="1">
    <source>
        <dbReference type="ARBA" id="ARBA00007730"/>
    </source>
</evidence>
<dbReference type="Proteomes" id="UP000056453">
    <property type="component" value="Unassembled WGS sequence"/>
</dbReference>
<keyword evidence="6" id="KW-1185">Reference proteome</keyword>
<keyword evidence="2" id="KW-0223">Dioxygenase</keyword>
<keyword evidence="3" id="KW-0560">Oxidoreductase</keyword>
<dbReference type="SUPFAM" id="SSF51197">
    <property type="entry name" value="Clavaminate synthase-like"/>
    <property type="match status" value="1"/>
</dbReference>
<dbReference type="InterPro" id="IPR051821">
    <property type="entry name" value="Asp/Asn_beta-hydroxylase"/>
</dbReference>
<sequence>MKDIDERLRTRANELIGLLTERSDWAAARRLAELMTELGYFPAVLQRPNRYVEGLRGRAVHRADTFEAVRYLEAHGAAILEEVTRFVEAGYADFSDVEEPLVERGGQWQELVFFEAGVRSGRAARRLPVTSAVLDGLPADVRAAGVVMLSRIAPNTHIVPHCGETNGRLRLHLGIKVPPDAMMRVGTETVRWQVGKCVVFDDSFEHEVWNLGDEDRIVLIVDLPHPDAPAQTASAVAASPALRRRVAGLMSDAHLAGLYLDVETDEPRLIPDTFLSGKLRRYLTELGAERVELDGDGQLRVASGTCGGAAA</sequence>
<dbReference type="GO" id="GO:0016020">
    <property type="term" value="C:membrane"/>
    <property type="evidence" value="ECO:0007669"/>
    <property type="project" value="TreeGrafter"/>
</dbReference>
<dbReference type="RefSeq" id="WP_059802657.1">
    <property type="nucleotide sequence ID" value="NZ_LPAK01000022.1"/>
</dbReference>
<feature type="domain" description="Aspartyl/asparaginy/proline hydroxylase" evidence="4">
    <location>
        <begin position="77"/>
        <end position="226"/>
    </location>
</feature>
<evidence type="ECO:0000313" key="6">
    <source>
        <dbReference type="Proteomes" id="UP000056453"/>
    </source>
</evidence>
<evidence type="ECO:0000313" key="5">
    <source>
        <dbReference type="EMBL" id="KVP94083.1"/>
    </source>
</evidence>
<accession>A0AAW3MVB4</accession>
<comment type="caution">
    <text evidence="5">The sequence shown here is derived from an EMBL/GenBank/DDBJ whole genome shotgun (WGS) entry which is preliminary data.</text>
</comment>
<dbReference type="Pfam" id="PF05118">
    <property type="entry name" value="Asp_Arg_Hydrox"/>
    <property type="match status" value="1"/>
</dbReference>
<dbReference type="AlphaFoldDB" id="A0AAW3MVB4"/>
<evidence type="ECO:0000256" key="2">
    <source>
        <dbReference type="ARBA" id="ARBA00022964"/>
    </source>
</evidence>
<evidence type="ECO:0000256" key="3">
    <source>
        <dbReference type="ARBA" id="ARBA00023002"/>
    </source>
</evidence>